<evidence type="ECO:0000256" key="3">
    <source>
        <dbReference type="ARBA" id="ARBA00022679"/>
    </source>
</evidence>
<evidence type="ECO:0000256" key="6">
    <source>
        <dbReference type="ARBA" id="ARBA00048576"/>
    </source>
</evidence>
<gene>
    <name evidence="9" type="ORF">DES41_11328</name>
</gene>
<protein>
    <recommendedName>
        <fullName evidence="1 8">Acyl-homoserine-lactone synthase</fullName>
        <ecNumber evidence="1 8">2.3.1.184</ecNumber>
    </recommendedName>
    <alternativeName>
        <fullName evidence="8">Autoinducer synthesis protein</fullName>
    </alternativeName>
</protein>
<evidence type="ECO:0000256" key="4">
    <source>
        <dbReference type="ARBA" id="ARBA00022691"/>
    </source>
</evidence>
<evidence type="ECO:0000313" key="10">
    <source>
        <dbReference type="Proteomes" id="UP000252884"/>
    </source>
</evidence>
<comment type="similarity">
    <text evidence="7 8">Belongs to the autoinducer synthase family.</text>
</comment>
<name>A0A368XGG8_9BURK</name>
<dbReference type="OrthoDB" id="6023281at2"/>
<keyword evidence="5 7" id="KW-0071">Autoinducer synthesis</keyword>
<dbReference type="RefSeq" id="WP_114471909.1">
    <property type="nucleotide sequence ID" value="NZ_QPJK01000013.1"/>
</dbReference>
<dbReference type="InterPro" id="IPR001690">
    <property type="entry name" value="Autoind_synthase"/>
</dbReference>
<keyword evidence="10" id="KW-1185">Reference proteome</keyword>
<dbReference type="Pfam" id="PF00765">
    <property type="entry name" value="Autoind_synth"/>
    <property type="match status" value="1"/>
</dbReference>
<dbReference type="InterPro" id="IPR018311">
    <property type="entry name" value="Autoind_synth_CS"/>
</dbReference>
<dbReference type="InterPro" id="IPR016181">
    <property type="entry name" value="Acyl_CoA_acyltransferase"/>
</dbReference>
<dbReference type="EMBL" id="QPJK01000013">
    <property type="protein sequence ID" value="RCW65104.1"/>
    <property type="molecule type" value="Genomic_DNA"/>
</dbReference>
<proteinExistence type="inferred from homology"/>
<evidence type="ECO:0000256" key="7">
    <source>
        <dbReference type="PROSITE-ProRule" id="PRU00533"/>
    </source>
</evidence>
<keyword evidence="2 7" id="KW-0673">Quorum sensing</keyword>
<dbReference type="SUPFAM" id="SSF55729">
    <property type="entry name" value="Acyl-CoA N-acyltransferases (Nat)"/>
    <property type="match status" value="1"/>
</dbReference>
<evidence type="ECO:0000256" key="2">
    <source>
        <dbReference type="ARBA" id="ARBA00022654"/>
    </source>
</evidence>
<dbReference type="Gene3D" id="3.40.630.30">
    <property type="match status" value="1"/>
</dbReference>
<dbReference type="PROSITE" id="PS00949">
    <property type="entry name" value="AUTOINDUCER_SYNTH_1"/>
    <property type="match status" value="1"/>
</dbReference>
<accession>A0A368XGG8</accession>
<dbReference type="GO" id="GO:0007165">
    <property type="term" value="P:signal transduction"/>
    <property type="evidence" value="ECO:0007669"/>
    <property type="project" value="TreeGrafter"/>
</dbReference>
<keyword evidence="3 8" id="KW-0808">Transferase</keyword>
<evidence type="ECO:0000256" key="5">
    <source>
        <dbReference type="ARBA" id="ARBA00022929"/>
    </source>
</evidence>
<evidence type="ECO:0000256" key="1">
    <source>
        <dbReference type="ARBA" id="ARBA00012340"/>
    </source>
</evidence>
<comment type="catalytic activity">
    <reaction evidence="6 8">
        <text>a fatty acyl-[ACP] + S-adenosyl-L-methionine = an N-acyl-L-homoserine lactone + S-methyl-5'-thioadenosine + holo-[ACP] + H(+)</text>
        <dbReference type="Rhea" id="RHEA:10096"/>
        <dbReference type="Rhea" id="RHEA-COMP:9685"/>
        <dbReference type="Rhea" id="RHEA-COMP:14125"/>
        <dbReference type="ChEBI" id="CHEBI:15378"/>
        <dbReference type="ChEBI" id="CHEBI:17509"/>
        <dbReference type="ChEBI" id="CHEBI:55474"/>
        <dbReference type="ChEBI" id="CHEBI:59789"/>
        <dbReference type="ChEBI" id="CHEBI:64479"/>
        <dbReference type="ChEBI" id="CHEBI:138651"/>
        <dbReference type="EC" id="2.3.1.184"/>
    </reaction>
</comment>
<keyword evidence="4 8" id="KW-0949">S-adenosyl-L-methionine</keyword>
<dbReference type="EC" id="2.3.1.184" evidence="1 8"/>
<dbReference type="PRINTS" id="PR01549">
    <property type="entry name" value="AUTOINDCRSYN"/>
</dbReference>
<evidence type="ECO:0000313" key="9">
    <source>
        <dbReference type="EMBL" id="RCW65104.1"/>
    </source>
</evidence>
<evidence type="ECO:0000256" key="8">
    <source>
        <dbReference type="RuleBase" id="RU361135"/>
    </source>
</evidence>
<dbReference type="AlphaFoldDB" id="A0A368XGG8"/>
<dbReference type="Proteomes" id="UP000252884">
    <property type="component" value="Unassembled WGS sequence"/>
</dbReference>
<dbReference type="PANTHER" id="PTHR39322:SF1">
    <property type="entry name" value="ISOVALERYL-HOMOSERINE LACTONE SYNTHASE"/>
    <property type="match status" value="1"/>
</dbReference>
<dbReference type="GO" id="GO:0061579">
    <property type="term" value="F:N-acyl homoserine lactone synthase activity"/>
    <property type="evidence" value="ECO:0007669"/>
    <property type="project" value="UniProtKB-UniRule"/>
</dbReference>
<dbReference type="PROSITE" id="PS51187">
    <property type="entry name" value="AUTOINDUCER_SYNTH_2"/>
    <property type="match status" value="1"/>
</dbReference>
<comment type="caution">
    <text evidence="9">The sequence shown here is derived from an EMBL/GenBank/DDBJ whole genome shotgun (WGS) entry which is preliminary data.</text>
</comment>
<dbReference type="PANTHER" id="PTHR39322">
    <property type="entry name" value="ACYL-HOMOSERINE-LACTONE SYNTHASE"/>
    <property type="match status" value="1"/>
</dbReference>
<organism evidence="9 10">
    <name type="scientific">Pseudorhodoferax soli</name>
    <dbReference type="NCBI Taxonomy" id="545864"/>
    <lineage>
        <taxon>Bacteria</taxon>
        <taxon>Pseudomonadati</taxon>
        <taxon>Pseudomonadota</taxon>
        <taxon>Betaproteobacteria</taxon>
        <taxon>Burkholderiales</taxon>
        <taxon>Comamonadaceae</taxon>
    </lineage>
</organism>
<reference evidence="9 10" key="1">
    <citation type="submission" date="2018-07" db="EMBL/GenBank/DDBJ databases">
        <title>Genomic Encyclopedia of Type Strains, Phase IV (KMG-IV): sequencing the most valuable type-strain genomes for metagenomic binning, comparative biology and taxonomic classification.</title>
        <authorList>
            <person name="Goeker M."/>
        </authorList>
    </citation>
    <scope>NUCLEOTIDE SEQUENCE [LARGE SCALE GENOMIC DNA]</scope>
    <source>
        <strain evidence="9 10">DSM 21634</strain>
    </source>
</reference>
<sequence>MNYVSGTAQELGRHLRALGQYRHRVFVQRLGWSLPEATDDLEWDGFDRPDTVHVLATDDTGSIHGCARLLPTTRPYLLAQVFPQLLDGARPPAVEHMWELSRFAAVSLDGSAPARGTLDTVQSLALLAATMDVAARRGACDLVSVSPVGIQRILRKGGYAFSCLGSPQLIEGQRLFACSLPLRPERQALVED</sequence>
<dbReference type="GO" id="GO:0009372">
    <property type="term" value="P:quorum sensing"/>
    <property type="evidence" value="ECO:0007669"/>
    <property type="project" value="UniProtKB-UniRule"/>
</dbReference>